<sequence length="208" mass="20543">MVVAGYWVLVLTGGLGLDALDADADTGAGADVGGGGPGGLLAAGGLGGVPVSVALSLLLAIAWFGSLVGSVLVGGVGGGVVRAVLGGAVLLGALAFAWLCTRLLVLPLRRVFRTQAPPSLRDFVGRACVIRTGRVGTGFGQAEVTAEDGSTALVQVRVPSSDLPVAGAAGSARLGRGSTALIFDYDAAEGVFLVMPYEQYGLPGDPAP</sequence>
<dbReference type="RefSeq" id="WP_378279665.1">
    <property type="nucleotide sequence ID" value="NZ_JBHSON010000003.1"/>
</dbReference>
<keyword evidence="1" id="KW-0472">Membrane</keyword>
<evidence type="ECO:0000313" key="3">
    <source>
        <dbReference type="Proteomes" id="UP001596074"/>
    </source>
</evidence>
<evidence type="ECO:0008006" key="4">
    <source>
        <dbReference type="Google" id="ProtNLM"/>
    </source>
</evidence>
<dbReference type="EMBL" id="JBHSON010000003">
    <property type="protein sequence ID" value="MFC5744469.1"/>
    <property type="molecule type" value="Genomic_DNA"/>
</dbReference>
<organism evidence="2 3">
    <name type="scientific">Actinomadura rugatobispora</name>
    <dbReference type="NCBI Taxonomy" id="1994"/>
    <lineage>
        <taxon>Bacteria</taxon>
        <taxon>Bacillati</taxon>
        <taxon>Actinomycetota</taxon>
        <taxon>Actinomycetes</taxon>
        <taxon>Streptosporangiales</taxon>
        <taxon>Thermomonosporaceae</taxon>
        <taxon>Actinomadura</taxon>
    </lineage>
</organism>
<gene>
    <name evidence="2" type="ORF">ACFPZN_02445</name>
</gene>
<proteinExistence type="predicted"/>
<accession>A0ABW0ZMH6</accession>
<keyword evidence="3" id="KW-1185">Reference proteome</keyword>
<keyword evidence="1" id="KW-0812">Transmembrane</keyword>
<dbReference type="Proteomes" id="UP001596074">
    <property type="component" value="Unassembled WGS sequence"/>
</dbReference>
<protein>
    <recommendedName>
        <fullName evidence="4">DUF1449 family protein</fullName>
    </recommendedName>
</protein>
<evidence type="ECO:0000313" key="2">
    <source>
        <dbReference type="EMBL" id="MFC5744469.1"/>
    </source>
</evidence>
<reference evidence="3" key="1">
    <citation type="journal article" date="2019" name="Int. J. Syst. Evol. Microbiol.">
        <title>The Global Catalogue of Microorganisms (GCM) 10K type strain sequencing project: providing services to taxonomists for standard genome sequencing and annotation.</title>
        <authorList>
            <consortium name="The Broad Institute Genomics Platform"/>
            <consortium name="The Broad Institute Genome Sequencing Center for Infectious Disease"/>
            <person name="Wu L."/>
            <person name="Ma J."/>
        </authorList>
    </citation>
    <scope>NUCLEOTIDE SEQUENCE [LARGE SCALE GENOMIC DNA]</scope>
    <source>
        <strain evidence="3">KCTC 42087</strain>
    </source>
</reference>
<keyword evidence="1" id="KW-1133">Transmembrane helix</keyword>
<feature type="transmembrane region" description="Helical" evidence="1">
    <location>
        <begin position="84"/>
        <end position="105"/>
    </location>
</feature>
<evidence type="ECO:0000256" key="1">
    <source>
        <dbReference type="SAM" id="Phobius"/>
    </source>
</evidence>
<comment type="caution">
    <text evidence="2">The sequence shown here is derived from an EMBL/GenBank/DDBJ whole genome shotgun (WGS) entry which is preliminary data.</text>
</comment>
<name>A0ABW0ZMH6_9ACTN</name>